<name>A0A438JYQ0_VITVI</name>
<comment type="cofactor">
    <cofactor evidence="1">
        <name>Fe(2+)</name>
        <dbReference type="ChEBI" id="CHEBI:29033"/>
    </cofactor>
</comment>
<dbReference type="Proteomes" id="UP000288805">
    <property type="component" value="Unassembled WGS sequence"/>
</dbReference>
<evidence type="ECO:0000313" key="9">
    <source>
        <dbReference type="Proteomes" id="UP000288805"/>
    </source>
</evidence>
<evidence type="ECO:0000256" key="3">
    <source>
        <dbReference type="ARBA" id="ARBA00013133"/>
    </source>
</evidence>
<dbReference type="CDD" id="cd20289">
    <property type="entry name" value="cupin_ADO"/>
    <property type="match status" value="1"/>
</dbReference>
<dbReference type="SUPFAM" id="SSF51182">
    <property type="entry name" value="RmlC-like cupins"/>
    <property type="match status" value="1"/>
</dbReference>
<sequence>MAKKSTSIQALYDLCKKTFSPSGTPPPSQAIHKLSSLLVEIEKFKHEKYWVSFESEIFAFVWVIVRADVYLNRMENGGQNFNSQPHNDNDTMDNSFRLYLVSHGECEEKNVLAMELGCKVGKIPSTYLGLPLGAPCKLEVVWDEAKGSMGIRERDGTLVKLEVVIGLMFGKLLGRDTIGPADVGLREDNPEDDRGHGIFGLNGFNRIARWAQPITYLDIFESNGFMQMCIFCFPTSSVIPLHDHPGMTVLSKVLYGSLHVKAYDWVEPARIQKGKGPGYFTGLILKLFLKCWLHHCGVGSSTVIAIVDLLTITENLKYLDISIMNVPTNVFRCDWQPVGVAHMCLSWCLYEKSKLSKQVMMKFPLSLAVRLAKLAVDKVLTAPVGTSILYPKSGGNLHCFTAITPCAVLDVLAPPYQEASGRKCTYYHDYPYSSFSTGNEAEISGKEEDYAWLAEIETPDDLYMRQGVYAGPAIQV</sequence>
<organism evidence="8 9">
    <name type="scientific">Vitis vinifera</name>
    <name type="common">Grape</name>
    <dbReference type="NCBI Taxonomy" id="29760"/>
    <lineage>
        <taxon>Eukaryota</taxon>
        <taxon>Viridiplantae</taxon>
        <taxon>Streptophyta</taxon>
        <taxon>Embryophyta</taxon>
        <taxon>Tracheophyta</taxon>
        <taxon>Spermatophyta</taxon>
        <taxon>Magnoliopsida</taxon>
        <taxon>eudicotyledons</taxon>
        <taxon>Gunneridae</taxon>
        <taxon>Pentapetalae</taxon>
        <taxon>rosids</taxon>
        <taxon>Vitales</taxon>
        <taxon>Vitaceae</taxon>
        <taxon>Viteae</taxon>
        <taxon>Vitis</taxon>
    </lineage>
</organism>
<dbReference type="GO" id="GO:0046872">
    <property type="term" value="F:metal ion binding"/>
    <property type="evidence" value="ECO:0007669"/>
    <property type="project" value="UniProtKB-KW"/>
</dbReference>
<dbReference type="EC" id="1.13.11.20" evidence="3"/>
<dbReference type="GO" id="GO:0017172">
    <property type="term" value="F:cysteine dioxygenase activity"/>
    <property type="evidence" value="ECO:0007669"/>
    <property type="project" value="UniProtKB-EC"/>
</dbReference>
<evidence type="ECO:0000256" key="6">
    <source>
        <dbReference type="ARBA" id="ARBA00023004"/>
    </source>
</evidence>
<dbReference type="EMBL" id="QGNW01000022">
    <property type="protein sequence ID" value="RVX14065.1"/>
    <property type="molecule type" value="Genomic_DNA"/>
</dbReference>
<reference evidence="8 9" key="1">
    <citation type="journal article" date="2018" name="PLoS Genet.">
        <title>Population sequencing reveals clonal diversity and ancestral inbreeding in the grapevine cultivar Chardonnay.</title>
        <authorList>
            <person name="Roach M.J."/>
            <person name="Johnson D.L."/>
            <person name="Bohlmann J."/>
            <person name="van Vuuren H.J."/>
            <person name="Jones S.J."/>
            <person name="Pretorius I.S."/>
            <person name="Schmidt S.A."/>
            <person name="Borneman A.R."/>
        </authorList>
    </citation>
    <scope>NUCLEOTIDE SEQUENCE [LARGE SCALE GENOMIC DNA]</scope>
    <source>
        <strain evidence="9">cv. Chardonnay</strain>
        <tissue evidence="8">Leaf</tissue>
    </source>
</reference>
<accession>A0A438JYQ0</accession>
<dbReference type="Pfam" id="PF07847">
    <property type="entry name" value="PCO_ADO"/>
    <property type="match status" value="2"/>
</dbReference>
<protein>
    <recommendedName>
        <fullName evidence="3">cysteine dioxygenase</fullName>
        <ecNumber evidence="3">1.13.11.20</ecNumber>
    </recommendedName>
</protein>
<evidence type="ECO:0000256" key="5">
    <source>
        <dbReference type="ARBA" id="ARBA00023002"/>
    </source>
</evidence>
<comment type="catalytic activity">
    <reaction evidence="7">
        <text>L-cysteine + O2 = 3-sulfino-L-alanine + H(+)</text>
        <dbReference type="Rhea" id="RHEA:20441"/>
        <dbReference type="ChEBI" id="CHEBI:15378"/>
        <dbReference type="ChEBI" id="CHEBI:15379"/>
        <dbReference type="ChEBI" id="CHEBI:35235"/>
        <dbReference type="ChEBI" id="CHEBI:61085"/>
        <dbReference type="EC" id="1.13.11.20"/>
    </reaction>
    <physiologicalReaction direction="left-to-right" evidence="7">
        <dbReference type="Rhea" id="RHEA:20442"/>
    </physiologicalReaction>
</comment>
<comment type="similarity">
    <text evidence="2">Belongs to the cysteine dioxygenase family.</text>
</comment>
<keyword evidence="6" id="KW-0408">Iron</keyword>
<dbReference type="GO" id="GO:0070483">
    <property type="term" value="P:detection of hypoxia"/>
    <property type="evidence" value="ECO:0007669"/>
    <property type="project" value="UniProtKB-ARBA"/>
</dbReference>
<dbReference type="PANTHER" id="PTHR22966:SF29">
    <property type="entry name" value="PLANT CYSTEINE OXIDASE 3"/>
    <property type="match status" value="1"/>
</dbReference>
<evidence type="ECO:0000256" key="2">
    <source>
        <dbReference type="ARBA" id="ARBA00006622"/>
    </source>
</evidence>
<dbReference type="Gene3D" id="2.60.120.10">
    <property type="entry name" value="Jelly Rolls"/>
    <property type="match status" value="1"/>
</dbReference>
<keyword evidence="4" id="KW-0479">Metal-binding</keyword>
<keyword evidence="5" id="KW-0560">Oxidoreductase</keyword>
<comment type="caution">
    <text evidence="8">The sequence shown here is derived from an EMBL/GenBank/DDBJ whole genome shotgun (WGS) entry which is preliminary data.</text>
</comment>
<dbReference type="InterPro" id="IPR011051">
    <property type="entry name" value="RmlC_Cupin_sf"/>
</dbReference>
<dbReference type="InterPro" id="IPR012864">
    <property type="entry name" value="PCO/ADO"/>
</dbReference>
<dbReference type="PANTHER" id="PTHR22966">
    <property type="entry name" value="2-AMINOETHANETHIOL DIOXYGENASE"/>
    <property type="match status" value="1"/>
</dbReference>
<evidence type="ECO:0000256" key="7">
    <source>
        <dbReference type="ARBA" id="ARBA00024284"/>
    </source>
</evidence>
<evidence type="ECO:0000256" key="1">
    <source>
        <dbReference type="ARBA" id="ARBA00001954"/>
    </source>
</evidence>
<dbReference type="InterPro" id="IPR014710">
    <property type="entry name" value="RmlC-like_jellyroll"/>
</dbReference>
<evidence type="ECO:0000256" key="4">
    <source>
        <dbReference type="ARBA" id="ARBA00022723"/>
    </source>
</evidence>
<dbReference type="AlphaFoldDB" id="A0A438JYQ0"/>
<gene>
    <name evidence="8" type="primary">PCO3_1</name>
    <name evidence="8" type="ORF">CK203_011394</name>
</gene>
<evidence type="ECO:0000313" key="8">
    <source>
        <dbReference type="EMBL" id="RVX14065.1"/>
    </source>
</evidence>
<proteinExistence type="inferred from homology"/>